<reference evidence="1 2" key="1">
    <citation type="journal article" date="2023" name="J. Hered.">
        <title>Chromosome-level genome of the wood stork (Mycteria americana) provides insight into avian chromosome evolution.</title>
        <authorList>
            <person name="Flamio R. Jr."/>
            <person name="Ramstad K.M."/>
        </authorList>
    </citation>
    <scope>NUCLEOTIDE SEQUENCE [LARGE SCALE GENOMIC DNA]</scope>
    <source>
        <strain evidence="1">JAX WOST 10</strain>
    </source>
</reference>
<proteinExistence type="predicted"/>
<dbReference type="Proteomes" id="UP001333110">
    <property type="component" value="Unassembled WGS sequence"/>
</dbReference>
<name>A0AAN7P3K3_MYCAM</name>
<protein>
    <submittedName>
        <fullName evidence="1">Uncharacterized protein</fullName>
    </submittedName>
</protein>
<dbReference type="EMBL" id="JAUNZN010000002">
    <property type="protein sequence ID" value="KAK4825955.1"/>
    <property type="molecule type" value="Genomic_DNA"/>
</dbReference>
<comment type="caution">
    <text evidence="1">The sequence shown here is derived from an EMBL/GenBank/DDBJ whole genome shotgun (WGS) entry which is preliminary data.</text>
</comment>
<sequence>MDLLEQIQRRAVKVIRGLEPLSYEERLREKAEMLFQSNPKRIASKTPMHLTDLYCHKRLVSAKYINWRELAREQRSRLGDWLGIGQQMVTVPSTRVHTGVPACLVQQHRNSSNGLAICQPRERQQFQKTDSQDTIFGMQVTASAHANNEMETMHVEPIEVDPPQDQEEPTELDPLLTALTWHYTTMHGLP</sequence>
<gene>
    <name evidence="1" type="ORF">QYF61_003473</name>
</gene>
<evidence type="ECO:0000313" key="2">
    <source>
        <dbReference type="Proteomes" id="UP001333110"/>
    </source>
</evidence>
<organism evidence="1 2">
    <name type="scientific">Mycteria americana</name>
    <name type="common">Wood stork</name>
    <dbReference type="NCBI Taxonomy" id="33587"/>
    <lineage>
        <taxon>Eukaryota</taxon>
        <taxon>Metazoa</taxon>
        <taxon>Chordata</taxon>
        <taxon>Craniata</taxon>
        <taxon>Vertebrata</taxon>
        <taxon>Euteleostomi</taxon>
        <taxon>Archelosauria</taxon>
        <taxon>Archosauria</taxon>
        <taxon>Dinosauria</taxon>
        <taxon>Saurischia</taxon>
        <taxon>Theropoda</taxon>
        <taxon>Coelurosauria</taxon>
        <taxon>Aves</taxon>
        <taxon>Neognathae</taxon>
        <taxon>Neoaves</taxon>
        <taxon>Aequornithes</taxon>
        <taxon>Ciconiiformes</taxon>
        <taxon>Ciconiidae</taxon>
        <taxon>Mycteria</taxon>
    </lineage>
</organism>
<keyword evidence="2" id="KW-1185">Reference proteome</keyword>
<accession>A0AAN7P3K3</accession>
<evidence type="ECO:0000313" key="1">
    <source>
        <dbReference type="EMBL" id="KAK4825955.1"/>
    </source>
</evidence>
<dbReference type="AlphaFoldDB" id="A0AAN7P3K3"/>